<evidence type="ECO:0008006" key="12">
    <source>
        <dbReference type="Google" id="ProtNLM"/>
    </source>
</evidence>
<evidence type="ECO:0000313" key="10">
    <source>
        <dbReference type="Ensembl" id="ENSCABP00000019634.1"/>
    </source>
</evidence>
<keyword evidence="7" id="KW-0807">Transducer</keyword>
<feature type="transmembrane region" description="Helical" evidence="9">
    <location>
        <begin position="47"/>
        <end position="66"/>
    </location>
</feature>
<evidence type="ECO:0000256" key="7">
    <source>
        <dbReference type="ARBA" id="ARBA00023224"/>
    </source>
</evidence>
<keyword evidence="2 9" id="KW-0812">Transmembrane</keyword>
<dbReference type="Ensembl" id="ENSCABT00000021518.1">
    <property type="protein sequence ID" value="ENSCABP00000019634.1"/>
    <property type="gene ID" value="ENSCABG00000014505.1"/>
</dbReference>
<dbReference type="GO" id="GO:0004930">
    <property type="term" value="F:G protein-coupled receptor activity"/>
    <property type="evidence" value="ECO:0007669"/>
    <property type="project" value="UniProtKB-KW"/>
</dbReference>
<proteinExistence type="predicted"/>
<comment type="subcellular location">
    <subcellularLocation>
        <location evidence="1">Membrane</location>
        <topology evidence="1">Multi-pass membrane protein</topology>
    </subcellularLocation>
</comment>
<dbReference type="PANTHER" id="PTHR11334:SF68">
    <property type="entry name" value="G-PROTEIN COUPLED RECEPTORS FAMILY 1 PROFILE DOMAIN-CONTAINING PROTEIN-RELATED"/>
    <property type="match status" value="1"/>
</dbReference>
<dbReference type="PANTHER" id="PTHR11334">
    <property type="entry name" value="MAS-RELATED G-PROTEIN COUPLED RECEPTOR"/>
    <property type="match status" value="1"/>
</dbReference>
<feature type="transmembrane region" description="Helical" evidence="9">
    <location>
        <begin position="223"/>
        <end position="245"/>
    </location>
</feature>
<dbReference type="SUPFAM" id="SSF81321">
    <property type="entry name" value="Family A G protein-coupled receptor-like"/>
    <property type="match status" value="1"/>
</dbReference>
<dbReference type="Proteomes" id="UP000694404">
    <property type="component" value="Unplaced"/>
</dbReference>
<dbReference type="GO" id="GO:0005886">
    <property type="term" value="C:plasma membrane"/>
    <property type="evidence" value="ECO:0007669"/>
    <property type="project" value="TreeGrafter"/>
</dbReference>
<feature type="transmembrane region" description="Helical" evidence="9">
    <location>
        <begin position="201"/>
        <end position="217"/>
    </location>
</feature>
<keyword evidence="4" id="KW-0297">G-protein coupled receptor</keyword>
<evidence type="ECO:0000256" key="3">
    <source>
        <dbReference type="ARBA" id="ARBA00022989"/>
    </source>
</evidence>
<reference evidence="10" key="1">
    <citation type="submission" date="2025-08" db="UniProtKB">
        <authorList>
            <consortium name="Ensembl"/>
        </authorList>
    </citation>
    <scope>IDENTIFICATION</scope>
</reference>
<evidence type="ECO:0000313" key="11">
    <source>
        <dbReference type="Proteomes" id="UP000694404"/>
    </source>
</evidence>
<evidence type="ECO:0000256" key="5">
    <source>
        <dbReference type="ARBA" id="ARBA00023136"/>
    </source>
</evidence>
<evidence type="ECO:0000256" key="6">
    <source>
        <dbReference type="ARBA" id="ARBA00023170"/>
    </source>
</evidence>
<protein>
    <recommendedName>
        <fullName evidence="12">G-protein coupled receptors family 1 profile domain-containing protein</fullName>
    </recommendedName>
</protein>
<dbReference type="Gene3D" id="1.20.1070.10">
    <property type="entry name" value="Rhodopsin 7-helix transmembrane proteins"/>
    <property type="match status" value="1"/>
</dbReference>
<feature type="region of interest" description="Disordered" evidence="8">
    <location>
        <begin position="270"/>
        <end position="295"/>
    </location>
</feature>
<keyword evidence="11" id="KW-1185">Reference proteome</keyword>
<dbReference type="InterPro" id="IPR026234">
    <property type="entry name" value="MRGPCRFAMILY"/>
</dbReference>
<reference evidence="10" key="2">
    <citation type="submission" date="2025-09" db="UniProtKB">
        <authorList>
            <consortium name="Ensembl"/>
        </authorList>
    </citation>
    <scope>IDENTIFICATION</scope>
</reference>
<feature type="transmembrane region" description="Helical" evidence="9">
    <location>
        <begin position="78"/>
        <end position="96"/>
    </location>
</feature>
<keyword evidence="3 9" id="KW-1133">Transmembrane helix</keyword>
<evidence type="ECO:0000256" key="8">
    <source>
        <dbReference type="SAM" id="MobiDB-lite"/>
    </source>
</evidence>
<dbReference type="PRINTS" id="PR02108">
    <property type="entry name" value="MRGPCRFAMILY"/>
</dbReference>
<evidence type="ECO:0000256" key="2">
    <source>
        <dbReference type="ARBA" id="ARBA00022692"/>
    </source>
</evidence>
<organism evidence="10 11">
    <name type="scientific">Chelonoidis abingdonii</name>
    <name type="common">Abingdon island giant tortoise</name>
    <name type="synonym">Testudo abingdonii</name>
    <dbReference type="NCBI Taxonomy" id="106734"/>
    <lineage>
        <taxon>Eukaryota</taxon>
        <taxon>Metazoa</taxon>
        <taxon>Chordata</taxon>
        <taxon>Craniata</taxon>
        <taxon>Vertebrata</taxon>
        <taxon>Euteleostomi</taxon>
        <taxon>Archelosauria</taxon>
        <taxon>Testudinata</taxon>
        <taxon>Testudines</taxon>
        <taxon>Cryptodira</taxon>
        <taxon>Durocryptodira</taxon>
        <taxon>Testudinoidea</taxon>
        <taxon>Testudinidae</taxon>
        <taxon>Chelonoidis</taxon>
    </lineage>
</organism>
<sequence>PSLGHPVLGMEVSPVHIIKEIRDGKDTVDHLNGIVLWFLEFHIKRNIFTVYILNLAAADFGFLLCLPVGLNLINSFHLLSLLAYSTSLYLLTAISTERCVSVLFPICWCRCYHPKHLPVIVCALLWALFYDLLRSLPTLIFYDSMLHGCSLCLSQPLSSILTQHFLLLAGPTKVEEELCHTSLTLFIKVQSSSQQYQPGKLYIVIVLSLLLFLLFNFDCDINLITTTFLLAFLNSSINPNIYFLVRSYRNWQFRGSVKFALQRVFEHKAEGKGLPLPPPPSRLSETKGAQKGQGP</sequence>
<name>A0A8C0HAS4_CHEAB</name>
<evidence type="ECO:0000256" key="1">
    <source>
        <dbReference type="ARBA" id="ARBA00004141"/>
    </source>
</evidence>
<accession>A0A8C0HAS4</accession>
<dbReference type="OMA" id="CVITWIN"/>
<evidence type="ECO:0000256" key="9">
    <source>
        <dbReference type="SAM" id="Phobius"/>
    </source>
</evidence>
<feature type="transmembrane region" description="Helical" evidence="9">
    <location>
        <begin position="116"/>
        <end position="133"/>
    </location>
</feature>
<dbReference type="AlphaFoldDB" id="A0A8C0HAS4"/>
<keyword evidence="5 9" id="KW-0472">Membrane</keyword>
<keyword evidence="6" id="KW-0675">Receptor</keyword>
<evidence type="ECO:0000256" key="4">
    <source>
        <dbReference type="ARBA" id="ARBA00023040"/>
    </source>
</evidence>
<dbReference type="GeneTree" id="ENSGT01030000234639"/>